<dbReference type="Pfam" id="PF06439">
    <property type="entry name" value="3keto-disac_hyd"/>
    <property type="match status" value="1"/>
</dbReference>
<dbReference type="GO" id="GO:0016787">
    <property type="term" value="F:hydrolase activity"/>
    <property type="evidence" value="ECO:0007669"/>
    <property type="project" value="InterPro"/>
</dbReference>
<evidence type="ECO:0000259" key="2">
    <source>
        <dbReference type="Pfam" id="PF06439"/>
    </source>
</evidence>
<organism evidence="3 4">
    <name type="scientific">Pedobacter puniceum</name>
    <dbReference type="NCBI Taxonomy" id="2666136"/>
    <lineage>
        <taxon>Bacteria</taxon>
        <taxon>Pseudomonadati</taxon>
        <taxon>Bacteroidota</taxon>
        <taxon>Sphingobacteriia</taxon>
        <taxon>Sphingobacteriales</taxon>
        <taxon>Sphingobacteriaceae</taxon>
        <taxon>Pedobacter</taxon>
    </lineage>
</organism>
<feature type="domain" description="3-keto-alpha-glucoside-1,2-lyase/3-keto-2-hydroxy-glucal hydratase" evidence="2">
    <location>
        <begin position="71"/>
        <end position="236"/>
    </location>
</feature>
<comment type="caution">
    <text evidence="3">The sequence shown here is derived from an EMBL/GenBank/DDBJ whole genome shotgun (WGS) entry which is preliminary data.</text>
</comment>
<dbReference type="Proteomes" id="UP000462931">
    <property type="component" value="Unassembled WGS sequence"/>
</dbReference>
<feature type="signal peptide" evidence="1">
    <location>
        <begin position="1"/>
        <end position="18"/>
    </location>
</feature>
<evidence type="ECO:0000313" key="4">
    <source>
        <dbReference type="Proteomes" id="UP000462931"/>
    </source>
</evidence>
<protein>
    <submittedName>
        <fullName evidence="3">DUF1080 domain-containing protein</fullName>
    </submittedName>
</protein>
<dbReference type="EMBL" id="WKJI01000008">
    <property type="protein sequence ID" value="MRX48812.1"/>
    <property type="molecule type" value="Genomic_DNA"/>
</dbReference>
<dbReference type="InterPro" id="IPR010496">
    <property type="entry name" value="AL/BT2_dom"/>
</dbReference>
<evidence type="ECO:0000256" key="1">
    <source>
        <dbReference type="SAM" id="SignalP"/>
    </source>
</evidence>
<sequence length="243" mass="27432">MKKIFIAPLLLCSMLALSAMRSTTGETQKMFEQARVKKEKVAPIAKKGKLLFKDDFNNGMVYSKEYQQVVEGWRVRANHAKWKQENNTVKSIFESGHMPVLTYEGNFKDAIIELEFRFFAEEGKWSACRISATNPQLNPRAYAASVWANANNSGRALGMVLEHDEWKPGVITTVMNKPATFEPGKWYTLRLELIGNVVRATCNGVTVIGTHEKFGIPKNSISLGVGTSPHELRKFRVYEASKR</sequence>
<dbReference type="RefSeq" id="WP_154288872.1">
    <property type="nucleotide sequence ID" value="NZ_WKJI01000008.1"/>
</dbReference>
<reference evidence="3 4" key="1">
    <citation type="submission" date="2019-11" db="EMBL/GenBank/DDBJ databases">
        <authorList>
            <person name="Cheng Q."/>
            <person name="Yang Z."/>
        </authorList>
    </citation>
    <scope>NUCLEOTIDE SEQUENCE [LARGE SCALE GENOMIC DNA]</scope>
    <source>
        <strain evidence="3 4">HX-22-1</strain>
    </source>
</reference>
<keyword evidence="4" id="KW-1185">Reference proteome</keyword>
<keyword evidence="1" id="KW-0732">Signal</keyword>
<gene>
    <name evidence="3" type="ORF">GJJ64_16570</name>
</gene>
<dbReference type="AlphaFoldDB" id="A0A7K0FST6"/>
<dbReference type="Gene3D" id="2.60.120.560">
    <property type="entry name" value="Exo-inulinase, domain 1"/>
    <property type="match status" value="1"/>
</dbReference>
<proteinExistence type="predicted"/>
<name>A0A7K0FST6_9SPHI</name>
<accession>A0A7K0FST6</accession>
<feature type="chain" id="PRO_5029763193" evidence="1">
    <location>
        <begin position="19"/>
        <end position="243"/>
    </location>
</feature>
<evidence type="ECO:0000313" key="3">
    <source>
        <dbReference type="EMBL" id="MRX48812.1"/>
    </source>
</evidence>